<accession>A0AAV7ANJ4</accession>
<proteinExistence type="predicted"/>
<evidence type="ECO:0000313" key="2">
    <source>
        <dbReference type="Proteomes" id="UP000824782"/>
    </source>
</evidence>
<reference evidence="1" key="1">
    <citation type="thesis" date="2020" institute="ProQuest LLC" country="789 East Eisenhower Parkway, Ann Arbor, MI, USA">
        <title>Comparative Genomics and Chromosome Evolution.</title>
        <authorList>
            <person name="Mudd A.B."/>
        </authorList>
    </citation>
    <scope>NUCLEOTIDE SEQUENCE</scope>
    <source>
        <strain evidence="1">237g6f4</strain>
        <tissue evidence="1">Blood</tissue>
    </source>
</reference>
<organism evidence="1 2">
    <name type="scientific">Engystomops pustulosus</name>
    <name type="common">Tungara frog</name>
    <name type="synonym">Physalaemus pustulosus</name>
    <dbReference type="NCBI Taxonomy" id="76066"/>
    <lineage>
        <taxon>Eukaryota</taxon>
        <taxon>Metazoa</taxon>
        <taxon>Chordata</taxon>
        <taxon>Craniata</taxon>
        <taxon>Vertebrata</taxon>
        <taxon>Euteleostomi</taxon>
        <taxon>Amphibia</taxon>
        <taxon>Batrachia</taxon>
        <taxon>Anura</taxon>
        <taxon>Neobatrachia</taxon>
        <taxon>Hyloidea</taxon>
        <taxon>Leptodactylidae</taxon>
        <taxon>Leiuperinae</taxon>
        <taxon>Engystomops</taxon>
    </lineage>
</organism>
<dbReference type="AlphaFoldDB" id="A0AAV7ANJ4"/>
<name>A0AAV7ANJ4_ENGPU</name>
<dbReference type="EMBL" id="WNYA01000007">
    <property type="protein sequence ID" value="KAG8560318.1"/>
    <property type="molecule type" value="Genomic_DNA"/>
</dbReference>
<gene>
    <name evidence="1" type="ORF">GDO81_014912</name>
</gene>
<keyword evidence="2" id="KW-1185">Reference proteome</keyword>
<evidence type="ECO:0000313" key="1">
    <source>
        <dbReference type="EMBL" id="KAG8560318.1"/>
    </source>
</evidence>
<dbReference type="Proteomes" id="UP000824782">
    <property type="component" value="Unassembled WGS sequence"/>
</dbReference>
<sequence>MLCSSGQLHTIAGICRVCILSILSPAARLAWSIPGEEYTTKTLGEKDKGRILSGKGF</sequence>
<protein>
    <submittedName>
        <fullName evidence="1">Uncharacterized protein</fullName>
    </submittedName>
</protein>
<comment type="caution">
    <text evidence="1">The sequence shown here is derived from an EMBL/GenBank/DDBJ whole genome shotgun (WGS) entry which is preliminary data.</text>
</comment>